<dbReference type="OrthoDB" id="9806592at2"/>
<proteinExistence type="predicted"/>
<reference evidence="2" key="1">
    <citation type="submission" date="2018-05" db="EMBL/GenBank/DDBJ databases">
        <authorList>
            <person name="Li X."/>
        </authorList>
    </citation>
    <scope>NUCLEOTIDE SEQUENCE [LARGE SCALE GENOMIC DNA]</scope>
    <source>
        <strain evidence="2">YIM 73061</strain>
    </source>
</reference>
<dbReference type="Proteomes" id="UP000249725">
    <property type="component" value="Unassembled WGS sequence"/>
</dbReference>
<dbReference type="AlphaFoldDB" id="A0A328AGZ8"/>
<dbReference type="RefSeq" id="WP_111515452.1">
    <property type="nucleotide sequence ID" value="NZ_QFYR01000003.1"/>
</dbReference>
<sequence length="298" mass="32735">MSTITRSAHPSALWPGVKAWFGKSYDELPAEWSQVFEQDTSDKAYEELVETTGFGLAPQKSEGGSISYDTDGEGYKSRLTHVVYGLGYIVTEEELEDNLYKEVSERRARGLAFSMRSTAEVVHANYLNTGFAANGGDGVPLFSASHPTRSGTQSNLLSAADVSETALEDGLKTVRRAKNSRGLAISLQVKRLVVHPDEIYNVTRILESQLRVGTNNNDINAIKALGKIPEVVEMTRLTDTDAWFLQTNAPEGLKSMWRRKVTLEKDKDFDTSNAKAKATMRFAVGSGDWRAIFGNAGA</sequence>
<accession>A0A328AGZ8</accession>
<keyword evidence="2" id="KW-1185">Reference proteome</keyword>
<organism evidence="1 2">
    <name type="scientific">Phenylobacterium deserti</name>
    <dbReference type="NCBI Taxonomy" id="1914756"/>
    <lineage>
        <taxon>Bacteria</taxon>
        <taxon>Pseudomonadati</taxon>
        <taxon>Pseudomonadota</taxon>
        <taxon>Alphaproteobacteria</taxon>
        <taxon>Caulobacterales</taxon>
        <taxon>Caulobacteraceae</taxon>
        <taxon>Phenylobacterium</taxon>
    </lineage>
</organism>
<protein>
    <recommendedName>
        <fullName evidence="3">Bacteriophage Mu GpT domain-containing protein</fullName>
    </recommendedName>
</protein>
<evidence type="ECO:0000313" key="2">
    <source>
        <dbReference type="Proteomes" id="UP000249725"/>
    </source>
</evidence>
<dbReference type="EMBL" id="QFYR01000003">
    <property type="protein sequence ID" value="RAK52128.1"/>
    <property type="molecule type" value="Genomic_DNA"/>
</dbReference>
<gene>
    <name evidence="1" type="ORF">DJ018_13310</name>
</gene>
<name>A0A328AGZ8_9CAUL</name>
<evidence type="ECO:0000313" key="1">
    <source>
        <dbReference type="EMBL" id="RAK52128.1"/>
    </source>
</evidence>
<evidence type="ECO:0008006" key="3">
    <source>
        <dbReference type="Google" id="ProtNLM"/>
    </source>
</evidence>
<comment type="caution">
    <text evidence="1">The sequence shown here is derived from an EMBL/GenBank/DDBJ whole genome shotgun (WGS) entry which is preliminary data.</text>
</comment>